<evidence type="ECO:0000313" key="2">
    <source>
        <dbReference type="EMBL" id="KAJ0191733.1"/>
    </source>
</evidence>
<keyword evidence="1" id="KW-0472">Membrane</keyword>
<reference evidence="2 3" key="1">
    <citation type="journal article" date="2017" name="Nat. Commun.">
        <title>Genome assembly with in vitro proximity ligation data and whole-genome triplication in lettuce.</title>
        <authorList>
            <person name="Reyes-Chin-Wo S."/>
            <person name="Wang Z."/>
            <person name="Yang X."/>
            <person name="Kozik A."/>
            <person name="Arikit S."/>
            <person name="Song C."/>
            <person name="Xia L."/>
            <person name="Froenicke L."/>
            <person name="Lavelle D.O."/>
            <person name="Truco M.J."/>
            <person name="Xia R."/>
            <person name="Zhu S."/>
            <person name="Xu C."/>
            <person name="Xu H."/>
            <person name="Xu X."/>
            <person name="Cox K."/>
            <person name="Korf I."/>
            <person name="Meyers B.C."/>
            <person name="Michelmore R.W."/>
        </authorList>
    </citation>
    <scope>NUCLEOTIDE SEQUENCE [LARGE SCALE GENOMIC DNA]</scope>
    <source>
        <strain evidence="3">cv. Salinas</strain>
        <tissue evidence="2">Seedlings</tissue>
    </source>
</reference>
<evidence type="ECO:0000256" key="1">
    <source>
        <dbReference type="SAM" id="Phobius"/>
    </source>
</evidence>
<organism evidence="2 3">
    <name type="scientific">Lactuca sativa</name>
    <name type="common">Garden lettuce</name>
    <dbReference type="NCBI Taxonomy" id="4236"/>
    <lineage>
        <taxon>Eukaryota</taxon>
        <taxon>Viridiplantae</taxon>
        <taxon>Streptophyta</taxon>
        <taxon>Embryophyta</taxon>
        <taxon>Tracheophyta</taxon>
        <taxon>Spermatophyta</taxon>
        <taxon>Magnoliopsida</taxon>
        <taxon>eudicotyledons</taxon>
        <taxon>Gunneridae</taxon>
        <taxon>Pentapetalae</taxon>
        <taxon>asterids</taxon>
        <taxon>campanulids</taxon>
        <taxon>Asterales</taxon>
        <taxon>Asteraceae</taxon>
        <taxon>Cichorioideae</taxon>
        <taxon>Cichorieae</taxon>
        <taxon>Lactucinae</taxon>
        <taxon>Lactuca</taxon>
    </lineage>
</organism>
<keyword evidence="1" id="KW-1133">Transmembrane helix</keyword>
<dbReference type="Proteomes" id="UP000235145">
    <property type="component" value="Unassembled WGS sequence"/>
</dbReference>
<protein>
    <submittedName>
        <fullName evidence="2">Uncharacterized protein</fullName>
    </submittedName>
</protein>
<proteinExistence type="predicted"/>
<dbReference type="AlphaFoldDB" id="A0A9R1URM4"/>
<keyword evidence="3" id="KW-1185">Reference proteome</keyword>
<evidence type="ECO:0000313" key="3">
    <source>
        <dbReference type="Proteomes" id="UP000235145"/>
    </source>
</evidence>
<accession>A0A9R1URM4</accession>
<comment type="caution">
    <text evidence="2">The sequence shown here is derived from an EMBL/GenBank/DDBJ whole genome shotgun (WGS) entry which is preliminary data.</text>
</comment>
<keyword evidence="1" id="KW-0812">Transmembrane</keyword>
<gene>
    <name evidence="2" type="ORF">LSAT_V11C800429890</name>
</gene>
<dbReference type="EMBL" id="NBSK02000008">
    <property type="protein sequence ID" value="KAJ0191733.1"/>
    <property type="molecule type" value="Genomic_DNA"/>
</dbReference>
<dbReference type="PANTHER" id="PTHR11439">
    <property type="entry name" value="GAG-POL-RELATED RETROTRANSPOSON"/>
    <property type="match status" value="1"/>
</dbReference>
<feature type="transmembrane region" description="Helical" evidence="1">
    <location>
        <begin position="74"/>
        <end position="101"/>
    </location>
</feature>
<sequence>MHKPRKKSFKYCNEVSIFKSGYLILKGFFDAEWDKCLFIRKYVTGYLVFFGNSRVPLKNKRQETISRSFIEFEYMALGSLTCVIILVLKILFDLGFLYFMVSVFSVDNLFVF</sequence>
<name>A0A9R1URM4_LACSA</name>
<dbReference type="PANTHER" id="PTHR11439:SF508">
    <property type="entry name" value="RNA-DIRECTED DNA POLYMERASE"/>
    <property type="match status" value="1"/>
</dbReference>